<dbReference type="Proteomes" id="UP000663823">
    <property type="component" value="Unassembled WGS sequence"/>
</dbReference>
<reference evidence="1" key="1">
    <citation type="submission" date="2021-02" db="EMBL/GenBank/DDBJ databases">
        <authorList>
            <person name="Nowell W R."/>
        </authorList>
    </citation>
    <scope>NUCLEOTIDE SEQUENCE</scope>
</reference>
<feature type="non-terminal residue" evidence="1">
    <location>
        <position position="1"/>
    </location>
</feature>
<evidence type="ECO:0000313" key="1">
    <source>
        <dbReference type="EMBL" id="CAF4236701.1"/>
    </source>
</evidence>
<gene>
    <name evidence="1" type="ORF">OTI717_LOCUS39938</name>
</gene>
<comment type="caution">
    <text evidence="1">The sequence shown here is derived from an EMBL/GenBank/DDBJ whole genome shotgun (WGS) entry which is preliminary data.</text>
</comment>
<dbReference type="EMBL" id="CAJOAX010028839">
    <property type="protein sequence ID" value="CAF4236701.1"/>
    <property type="molecule type" value="Genomic_DNA"/>
</dbReference>
<accession>A0A820DRZ0</accession>
<proteinExistence type="predicted"/>
<protein>
    <submittedName>
        <fullName evidence="1">Uncharacterized protein</fullName>
    </submittedName>
</protein>
<dbReference type="AlphaFoldDB" id="A0A820DRZ0"/>
<name>A0A820DRZ0_9BILA</name>
<evidence type="ECO:0000313" key="2">
    <source>
        <dbReference type="Proteomes" id="UP000663823"/>
    </source>
</evidence>
<organism evidence="1 2">
    <name type="scientific">Rotaria sordida</name>
    <dbReference type="NCBI Taxonomy" id="392033"/>
    <lineage>
        <taxon>Eukaryota</taxon>
        <taxon>Metazoa</taxon>
        <taxon>Spiralia</taxon>
        <taxon>Gnathifera</taxon>
        <taxon>Rotifera</taxon>
        <taxon>Eurotatoria</taxon>
        <taxon>Bdelloidea</taxon>
        <taxon>Philodinida</taxon>
        <taxon>Philodinidae</taxon>
        <taxon>Rotaria</taxon>
    </lineage>
</organism>
<sequence>TNEVIIPFSEAIVRWDKTQPFTVVFSATDNPIFVYKNPIDVPSSLVEAFQLYHEIITGENNQQLNNFFPDYNNMIIIKYNVLNVKQMNF</sequence>